<evidence type="ECO:0000256" key="1">
    <source>
        <dbReference type="ARBA" id="ARBA00008226"/>
    </source>
</evidence>
<keyword evidence="3 11" id="KW-0436">Ligase</keyword>
<feature type="binding site" evidence="11">
    <location>
        <position position="682"/>
    </location>
    <ligand>
        <name>Zn(2+)</name>
        <dbReference type="ChEBI" id="CHEBI:29105"/>
    </ligand>
</feature>
<dbReference type="GO" id="GO:0005524">
    <property type="term" value="F:ATP binding"/>
    <property type="evidence" value="ECO:0007669"/>
    <property type="project" value="UniProtKB-UniRule"/>
</dbReference>
<dbReference type="SUPFAM" id="SSF101353">
    <property type="entry name" value="Putative anticodon-binding domain of alanyl-tRNA synthetase (AlaRS)"/>
    <property type="match status" value="1"/>
</dbReference>
<name>A0A6J4VNQ0_9BACT</name>
<comment type="domain">
    <text evidence="11">Consists of three domains; the N-terminal catalytic domain, the editing domain and the C-terminal C-Ala domain. The editing domain removes incorrectly charged amino acids, while the C-Ala domain, along with tRNA(Ala), serves as a bridge to cooperatively bring together the editing and aminoacylation centers thus stimulating deacylation of misacylated tRNAs.</text>
</comment>
<feature type="binding site" evidence="11">
    <location>
        <position position="584"/>
    </location>
    <ligand>
        <name>Zn(2+)</name>
        <dbReference type="ChEBI" id="CHEBI:29105"/>
    </ligand>
</feature>
<organism evidence="14">
    <name type="scientific">uncultured Thermomicrobiales bacterium</name>
    <dbReference type="NCBI Taxonomy" id="1645740"/>
    <lineage>
        <taxon>Bacteria</taxon>
        <taxon>Pseudomonadati</taxon>
        <taxon>Thermomicrobiota</taxon>
        <taxon>Thermomicrobia</taxon>
        <taxon>Thermomicrobiales</taxon>
        <taxon>environmental samples</taxon>
    </lineage>
</organism>
<evidence type="ECO:0000256" key="5">
    <source>
        <dbReference type="ARBA" id="ARBA00022741"/>
    </source>
</evidence>
<dbReference type="PRINTS" id="PR00980">
    <property type="entry name" value="TRNASYNTHALA"/>
</dbReference>
<dbReference type="SUPFAM" id="SSF50447">
    <property type="entry name" value="Translation proteins"/>
    <property type="match status" value="1"/>
</dbReference>
<dbReference type="Gene3D" id="3.10.310.40">
    <property type="match status" value="1"/>
</dbReference>
<dbReference type="SUPFAM" id="SSF55681">
    <property type="entry name" value="Class II aaRS and biotin synthetases"/>
    <property type="match status" value="1"/>
</dbReference>
<comment type="similarity">
    <text evidence="1 11">Belongs to the class-II aminoacyl-tRNA synthetase family.</text>
</comment>
<dbReference type="SMART" id="SM00863">
    <property type="entry name" value="tRNA_SAD"/>
    <property type="match status" value="1"/>
</dbReference>
<dbReference type="Gene3D" id="3.30.54.20">
    <property type="match status" value="1"/>
</dbReference>
<dbReference type="InterPro" id="IPR018163">
    <property type="entry name" value="Thr/Ala-tRNA-synth_IIc_edit"/>
</dbReference>
<feature type="coiled-coil region" evidence="12">
    <location>
        <begin position="720"/>
        <end position="768"/>
    </location>
</feature>
<feature type="domain" description="Alanyl-transfer RNA synthetases family profile" evidence="13">
    <location>
        <begin position="14"/>
        <end position="725"/>
    </location>
</feature>
<dbReference type="AlphaFoldDB" id="A0A6J4VNQ0"/>
<comment type="subcellular location">
    <subcellularLocation>
        <location evidence="11">Cytoplasm</location>
    </subcellularLocation>
</comment>
<keyword evidence="8 11" id="KW-0694">RNA-binding</keyword>
<dbReference type="InterPro" id="IPR018164">
    <property type="entry name" value="Ala-tRNA-synth_IIc_N"/>
</dbReference>
<keyword evidence="2 11" id="KW-0820">tRNA-binding</keyword>
<evidence type="ECO:0000256" key="10">
    <source>
        <dbReference type="ARBA" id="ARBA00023146"/>
    </source>
</evidence>
<dbReference type="NCBIfam" id="TIGR00344">
    <property type="entry name" value="alaS"/>
    <property type="match status" value="1"/>
</dbReference>
<dbReference type="Pfam" id="PF02272">
    <property type="entry name" value="DHHA1"/>
    <property type="match status" value="1"/>
</dbReference>
<dbReference type="Gene3D" id="3.30.930.10">
    <property type="entry name" value="Bira Bifunctional Protein, Domain 2"/>
    <property type="match status" value="1"/>
</dbReference>
<dbReference type="InterPro" id="IPR018162">
    <property type="entry name" value="Ala-tRNA-ligase_IIc_anticod-bd"/>
</dbReference>
<keyword evidence="9 11" id="KW-0648">Protein biosynthesis</keyword>
<dbReference type="PROSITE" id="PS50860">
    <property type="entry name" value="AA_TRNA_LIGASE_II_ALA"/>
    <property type="match status" value="1"/>
</dbReference>
<comment type="cofactor">
    <cofactor evidence="11">
        <name>Zn(2+)</name>
        <dbReference type="ChEBI" id="CHEBI:29105"/>
    </cofactor>
    <text evidence="11">Binds 1 zinc ion per subunit.</text>
</comment>
<evidence type="ECO:0000256" key="12">
    <source>
        <dbReference type="SAM" id="Coils"/>
    </source>
</evidence>
<dbReference type="InterPro" id="IPR023033">
    <property type="entry name" value="Ala_tRNA_ligase_euk/bac"/>
</dbReference>
<dbReference type="Gene3D" id="2.40.30.130">
    <property type="match status" value="1"/>
</dbReference>
<evidence type="ECO:0000256" key="8">
    <source>
        <dbReference type="ARBA" id="ARBA00022884"/>
    </source>
</evidence>
<dbReference type="GO" id="GO:0002161">
    <property type="term" value="F:aminoacyl-tRNA deacylase activity"/>
    <property type="evidence" value="ECO:0007669"/>
    <property type="project" value="TreeGrafter"/>
</dbReference>
<dbReference type="HAMAP" id="MF_00036_B">
    <property type="entry name" value="Ala_tRNA_synth_B"/>
    <property type="match status" value="1"/>
</dbReference>
<dbReference type="Pfam" id="PF01411">
    <property type="entry name" value="tRNA-synt_2c"/>
    <property type="match status" value="1"/>
</dbReference>
<dbReference type="GO" id="GO:0006419">
    <property type="term" value="P:alanyl-tRNA aminoacylation"/>
    <property type="evidence" value="ECO:0007669"/>
    <property type="project" value="UniProtKB-UniRule"/>
</dbReference>
<evidence type="ECO:0000256" key="6">
    <source>
        <dbReference type="ARBA" id="ARBA00022833"/>
    </source>
</evidence>
<dbReference type="Gene3D" id="6.10.250.550">
    <property type="match status" value="1"/>
</dbReference>
<keyword evidence="7 11" id="KW-0067">ATP-binding</keyword>
<dbReference type="GO" id="GO:0004813">
    <property type="term" value="F:alanine-tRNA ligase activity"/>
    <property type="evidence" value="ECO:0007669"/>
    <property type="project" value="UniProtKB-UniRule"/>
</dbReference>
<comment type="function">
    <text evidence="11">Catalyzes the attachment of alanine to tRNA(Ala) in a two-step reaction: alanine is first activated by ATP to form Ala-AMP and then transferred to the acceptor end of tRNA(Ala). Also edits incorrectly charged Ser-tRNA(Ala) and Gly-tRNA(Ala) via its editing domain.</text>
</comment>
<protein>
    <recommendedName>
        <fullName evidence="11">Alanine--tRNA ligase</fullName>
        <ecNumber evidence="11">6.1.1.7</ecNumber>
    </recommendedName>
    <alternativeName>
        <fullName evidence="11">Alanyl-tRNA synthetase</fullName>
        <shortName evidence="11">AlaRS</shortName>
    </alternativeName>
</protein>
<feature type="binding site" evidence="11">
    <location>
        <position position="686"/>
    </location>
    <ligand>
        <name>Zn(2+)</name>
        <dbReference type="ChEBI" id="CHEBI:29105"/>
    </ligand>
</feature>
<feature type="binding site" evidence="11">
    <location>
        <position position="580"/>
    </location>
    <ligand>
        <name>Zn(2+)</name>
        <dbReference type="ChEBI" id="CHEBI:29105"/>
    </ligand>
</feature>
<dbReference type="PANTHER" id="PTHR11777">
    <property type="entry name" value="ALANYL-TRNA SYNTHETASE"/>
    <property type="match status" value="1"/>
</dbReference>
<reference evidence="14" key="1">
    <citation type="submission" date="2020-02" db="EMBL/GenBank/DDBJ databases">
        <authorList>
            <person name="Meier V. D."/>
        </authorList>
    </citation>
    <scope>NUCLEOTIDE SEQUENCE</scope>
    <source>
        <strain evidence="14">AVDCRST_MAG19</strain>
    </source>
</reference>
<evidence type="ECO:0000256" key="2">
    <source>
        <dbReference type="ARBA" id="ARBA00022555"/>
    </source>
</evidence>
<gene>
    <name evidence="11" type="primary">alaS</name>
    <name evidence="14" type="ORF">AVDCRST_MAG19-4480</name>
</gene>
<evidence type="ECO:0000256" key="3">
    <source>
        <dbReference type="ARBA" id="ARBA00022598"/>
    </source>
</evidence>
<dbReference type="SUPFAM" id="SSF55186">
    <property type="entry name" value="ThrRS/AlaRS common domain"/>
    <property type="match status" value="1"/>
</dbReference>
<evidence type="ECO:0000259" key="13">
    <source>
        <dbReference type="PROSITE" id="PS50860"/>
    </source>
</evidence>
<dbReference type="InterPro" id="IPR045864">
    <property type="entry name" value="aa-tRNA-synth_II/BPL/LPL"/>
</dbReference>
<dbReference type="EMBL" id="CADCWL010000246">
    <property type="protein sequence ID" value="CAA9584264.1"/>
    <property type="molecule type" value="Genomic_DNA"/>
</dbReference>
<evidence type="ECO:0000256" key="7">
    <source>
        <dbReference type="ARBA" id="ARBA00022840"/>
    </source>
</evidence>
<keyword evidence="11" id="KW-0963">Cytoplasm</keyword>
<keyword evidence="5 11" id="KW-0547">Nucleotide-binding</keyword>
<evidence type="ECO:0000256" key="11">
    <source>
        <dbReference type="HAMAP-Rule" id="MF_00036"/>
    </source>
</evidence>
<evidence type="ECO:0000256" key="9">
    <source>
        <dbReference type="ARBA" id="ARBA00022917"/>
    </source>
</evidence>
<evidence type="ECO:0000256" key="4">
    <source>
        <dbReference type="ARBA" id="ARBA00022723"/>
    </source>
</evidence>
<keyword evidence="4 11" id="KW-0479">Metal-binding</keyword>
<dbReference type="InterPro" id="IPR018165">
    <property type="entry name" value="Ala-tRNA-synth_IIc_core"/>
</dbReference>
<dbReference type="GO" id="GO:0000049">
    <property type="term" value="F:tRNA binding"/>
    <property type="evidence" value="ECO:0007669"/>
    <property type="project" value="UniProtKB-KW"/>
</dbReference>
<dbReference type="Gene3D" id="3.30.980.10">
    <property type="entry name" value="Threonyl-trna Synthetase, Chain A, domain 2"/>
    <property type="match status" value="1"/>
</dbReference>
<evidence type="ECO:0000313" key="14">
    <source>
        <dbReference type="EMBL" id="CAA9584264.1"/>
    </source>
</evidence>
<dbReference type="Pfam" id="PF07973">
    <property type="entry name" value="tRNA_SAD"/>
    <property type="match status" value="1"/>
</dbReference>
<accession>A0A6J4VNQ0</accession>
<dbReference type="CDD" id="cd00673">
    <property type="entry name" value="AlaRS_core"/>
    <property type="match status" value="1"/>
</dbReference>
<dbReference type="PANTHER" id="PTHR11777:SF9">
    <property type="entry name" value="ALANINE--TRNA LIGASE, CYTOPLASMIC"/>
    <property type="match status" value="1"/>
</dbReference>
<dbReference type="InterPro" id="IPR002318">
    <property type="entry name" value="Ala-tRNA-lgiase_IIc"/>
</dbReference>
<dbReference type="InterPro" id="IPR050058">
    <property type="entry name" value="Ala-tRNA_ligase"/>
</dbReference>
<keyword evidence="12" id="KW-0175">Coiled coil</keyword>
<dbReference type="GO" id="GO:0008270">
    <property type="term" value="F:zinc ion binding"/>
    <property type="evidence" value="ECO:0007669"/>
    <property type="project" value="UniProtKB-UniRule"/>
</dbReference>
<dbReference type="GO" id="GO:0005829">
    <property type="term" value="C:cytosol"/>
    <property type="evidence" value="ECO:0007669"/>
    <property type="project" value="TreeGrafter"/>
</dbReference>
<keyword evidence="10 11" id="KW-0030">Aminoacyl-tRNA synthetase</keyword>
<proteinExistence type="inferred from homology"/>
<dbReference type="FunFam" id="3.30.980.10:FF:000004">
    <property type="entry name" value="Alanine--tRNA ligase, cytoplasmic"/>
    <property type="match status" value="1"/>
</dbReference>
<dbReference type="InterPro" id="IPR012947">
    <property type="entry name" value="tRNA_SAD"/>
</dbReference>
<dbReference type="FunFam" id="3.30.54.20:FF:000001">
    <property type="entry name" value="Alanine--tRNA ligase"/>
    <property type="match status" value="1"/>
</dbReference>
<dbReference type="EC" id="6.1.1.7" evidence="11"/>
<sequence>MSEPRRQPGMPDPISGAEIRRRFVDFFAARGHRDVPSSPLVPHNDPTVLLTTAGMQQMTPYFLGLESPPAPRMTSVQKCFRTVDIDEVGDESHCTFFFMLGNFSVGDYFKPESLAWSWEFLTETMGIPGDRLHPTVHPEDEAAYAIWRDRIGVPEARIGKLADNWWGPVGPSGPNGPDSEIYFDLGHDRDDGSGTGPGDNPRYLEVWNNVFMEFVQAADGSRMPLPRQHVDTGMGLERLTMVMQGADSIYGTDLYQPIIQRAAALAGVAYGGDPDHDAALRVIADHARGGTFLIGDGVLPGNEGRAYVLRRILRRAVRHGRKLGLEKPFLAEMAGVVVDQFAGFHPELRERQGQIERVLGHEEASFGRTLASGLGRFQTLVSEIEKAADPSGETVAQTLPGDEAFKLYDTYGFPVDLLAEVAREHGLAVDQAGFEAAMAAQRQASRGGAAAAFKDASRGRAEFYVGLAGRTEFLGYDETEVDARIVALVGPDGALEEAEAGQAVEVLLDRTSFYGESGGQVGDTGTIRTETGVVEIEDTFKPTPDVFVHRGVVAEGFVRAGESARAAVDAARRRAIRRNHTATHLLHRALRLVIGPDTRQAGSLVAPDRLRFDFTSLDAVAPDQLRRAAEIVNHAIVADDPVTTETKPYAEAVEGGAMALFGEKYGEVVRVVAVADFSRELCGGTHVARTGEIGPFLVVAEGSVAAGVRRIEAVTGAEAIERMLAQQRTLEETARELRVTWAEVSAQVAAVQERARDQERQLERVRGQLAGAQVGELLEQAVAVDGTRVLATRVEADTKDALRRLGDRLRDRVPSGVIVLGSVIDGRPSLLSMVTPDLVGRGVRAGDVVREAARLIDGRGGGRPDLAEAGGKDPARLDDALAAVAGIVRRGLDG</sequence>
<comment type="catalytic activity">
    <reaction evidence="11">
        <text>tRNA(Ala) + L-alanine + ATP = L-alanyl-tRNA(Ala) + AMP + diphosphate</text>
        <dbReference type="Rhea" id="RHEA:12540"/>
        <dbReference type="Rhea" id="RHEA-COMP:9657"/>
        <dbReference type="Rhea" id="RHEA-COMP:9923"/>
        <dbReference type="ChEBI" id="CHEBI:30616"/>
        <dbReference type="ChEBI" id="CHEBI:33019"/>
        <dbReference type="ChEBI" id="CHEBI:57972"/>
        <dbReference type="ChEBI" id="CHEBI:78442"/>
        <dbReference type="ChEBI" id="CHEBI:78497"/>
        <dbReference type="ChEBI" id="CHEBI:456215"/>
        <dbReference type="EC" id="6.1.1.7"/>
    </reaction>
</comment>
<dbReference type="FunFam" id="3.10.310.40:FF:000001">
    <property type="entry name" value="Alanine--tRNA ligase"/>
    <property type="match status" value="1"/>
</dbReference>
<keyword evidence="6 11" id="KW-0862">Zinc</keyword>
<dbReference type="InterPro" id="IPR003156">
    <property type="entry name" value="DHHA1_dom"/>
</dbReference>
<dbReference type="InterPro" id="IPR009000">
    <property type="entry name" value="Transl_B-barrel_sf"/>
</dbReference>